<dbReference type="PANTHER" id="PTHR32083">
    <property type="entry name" value="CILIA AND FLAGELLA-ASSOCIATED PROTEIN 58-RELATED"/>
    <property type="match status" value="1"/>
</dbReference>
<protein>
    <submittedName>
        <fullName evidence="4">Coiled-coil domain containing 146</fullName>
    </submittedName>
</protein>
<organism evidence="4 5">
    <name type="scientific">Acanthochromis polyacanthus</name>
    <name type="common">spiny chromis</name>
    <dbReference type="NCBI Taxonomy" id="80966"/>
    <lineage>
        <taxon>Eukaryota</taxon>
        <taxon>Metazoa</taxon>
        <taxon>Chordata</taxon>
        <taxon>Craniata</taxon>
        <taxon>Vertebrata</taxon>
        <taxon>Euteleostomi</taxon>
        <taxon>Actinopterygii</taxon>
        <taxon>Neopterygii</taxon>
        <taxon>Teleostei</taxon>
        <taxon>Neoteleostei</taxon>
        <taxon>Acanthomorphata</taxon>
        <taxon>Ovalentaria</taxon>
        <taxon>Pomacentridae</taxon>
        <taxon>Acanthochromis</taxon>
    </lineage>
</organism>
<evidence type="ECO:0000256" key="2">
    <source>
        <dbReference type="SAM" id="Coils"/>
    </source>
</evidence>
<keyword evidence="1 2" id="KW-0175">Coiled coil</keyword>
<dbReference type="AlphaFoldDB" id="A0A3Q1EGZ5"/>
<evidence type="ECO:0000313" key="4">
    <source>
        <dbReference type="Ensembl" id="ENSAPOP00000002649.1"/>
    </source>
</evidence>
<dbReference type="Proteomes" id="UP000257200">
    <property type="component" value="Unplaced"/>
</dbReference>
<dbReference type="GeneTree" id="ENSGT00530000063534"/>
<evidence type="ECO:0000313" key="5">
    <source>
        <dbReference type="Proteomes" id="UP000257200"/>
    </source>
</evidence>
<name>A0A3Q1EGZ5_9TELE</name>
<feature type="coiled-coil region" evidence="2">
    <location>
        <begin position="81"/>
        <end position="210"/>
    </location>
</feature>
<reference evidence="4" key="1">
    <citation type="submission" date="2025-08" db="UniProtKB">
        <authorList>
            <consortium name="Ensembl"/>
        </authorList>
    </citation>
    <scope>IDENTIFICATION</scope>
</reference>
<keyword evidence="5" id="KW-1185">Reference proteome</keyword>
<evidence type="ECO:0000256" key="1">
    <source>
        <dbReference type="ARBA" id="ARBA00023054"/>
    </source>
</evidence>
<proteinExistence type="predicted"/>
<sequence>SMKISNSTTMRDKLHNDISKISQEFDDNKLELMRLAQMINIQEETLLETNKNHETAIQRRNILGIQLLEHEEVLFNYHEKINIQEAAIAKTNTALETLEKDMKDLELAIKEEKRQIDLKKKEVLLKRKLEGEIAELQIEVEKNVPPNNGIPVCAHMQLEVNLAERERQLLEKELLVDQVTRLSKPLGEQAENCRQDRLALAKKLNELRTNIINTNHRMMAVSAELSVKQAVAVSQQQQIKEKESRKPALNIKPASAVCLCLCVQLAEEEEWRELPSGQYTTAEARPNAYIPQNDPLPVPKPYGAQAPFKPSQPGANMRHIRKPTVKPLEI</sequence>
<reference evidence="4" key="2">
    <citation type="submission" date="2025-09" db="UniProtKB">
        <authorList>
            <consortium name="Ensembl"/>
        </authorList>
    </citation>
    <scope>IDENTIFICATION</scope>
</reference>
<evidence type="ECO:0000256" key="3">
    <source>
        <dbReference type="SAM" id="MobiDB-lite"/>
    </source>
</evidence>
<feature type="region of interest" description="Disordered" evidence="3">
    <location>
        <begin position="288"/>
        <end position="330"/>
    </location>
</feature>
<accession>A0A3Q1EGZ5</accession>
<dbReference type="Ensembl" id="ENSAPOT00000013083.1">
    <property type="protein sequence ID" value="ENSAPOP00000002649.1"/>
    <property type="gene ID" value="ENSAPOG00000004072.1"/>
</dbReference>
<dbReference type="PANTHER" id="PTHR32083:SF34">
    <property type="entry name" value="COILED-COIL DOMAIN-CONTAINING PROTEIN 146"/>
    <property type="match status" value="1"/>
</dbReference>
<dbReference type="GO" id="GO:0005856">
    <property type="term" value="C:cytoskeleton"/>
    <property type="evidence" value="ECO:0007669"/>
    <property type="project" value="TreeGrafter"/>
</dbReference>